<evidence type="ECO:0000313" key="2">
    <source>
        <dbReference type="Proteomes" id="UP001595557"/>
    </source>
</evidence>
<comment type="caution">
    <text evidence="1">The sequence shown here is derived from an EMBL/GenBank/DDBJ whole genome shotgun (WGS) entry which is preliminary data.</text>
</comment>
<sequence length="64" mass="7284">MAKPNNHSRTFKGFVALEREGGPIIWGTLRPDAAECRAMFERWNPGLVPVIRPVRLSLDPARRE</sequence>
<name>A0ABV7IPK3_9RHOB</name>
<proteinExistence type="predicted"/>
<gene>
    <name evidence="1" type="ORF">ACFOD7_20600</name>
</gene>
<protein>
    <submittedName>
        <fullName evidence="1">Uncharacterized protein</fullName>
    </submittedName>
</protein>
<dbReference type="Proteomes" id="UP001595557">
    <property type="component" value="Unassembled WGS sequence"/>
</dbReference>
<dbReference type="EMBL" id="JBHRTE010000107">
    <property type="protein sequence ID" value="MFC3170432.1"/>
    <property type="molecule type" value="Genomic_DNA"/>
</dbReference>
<organism evidence="1 2">
    <name type="scientific">Paracoccus fontiphilus</name>
    <dbReference type="NCBI Taxonomy" id="1815556"/>
    <lineage>
        <taxon>Bacteria</taxon>
        <taxon>Pseudomonadati</taxon>
        <taxon>Pseudomonadota</taxon>
        <taxon>Alphaproteobacteria</taxon>
        <taxon>Rhodobacterales</taxon>
        <taxon>Paracoccaceae</taxon>
        <taxon>Paracoccus</taxon>
    </lineage>
</organism>
<keyword evidence="2" id="KW-1185">Reference proteome</keyword>
<accession>A0ABV7IPK3</accession>
<reference evidence="2" key="1">
    <citation type="journal article" date="2019" name="Int. J. Syst. Evol. Microbiol.">
        <title>The Global Catalogue of Microorganisms (GCM) 10K type strain sequencing project: providing services to taxonomists for standard genome sequencing and annotation.</title>
        <authorList>
            <consortium name="The Broad Institute Genomics Platform"/>
            <consortium name="The Broad Institute Genome Sequencing Center for Infectious Disease"/>
            <person name="Wu L."/>
            <person name="Ma J."/>
        </authorList>
    </citation>
    <scope>NUCLEOTIDE SEQUENCE [LARGE SCALE GENOMIC DNA]</scope>
    <source>
        <strain evidence="2">KCTC 52239</strain>
    </source>
</reference>
<evidence type="ECO:0000313" key="1">
    <source>
        <dbReference type="EMBL" id="MFC3170432.1"/>
    </source>
</evidence>
<dbReference type="RefSeq" id="WP_377707497.1">
    <property type="nucleotide sequence ID" value="NZ_JBHRTE010000107.1"/>
</dbReference>